<organism evidence="1">
    <name type="scientific">uncultured bacterium</name>
    <name type="common">gcode 4</name>
    <dbReference type="NCBI Taxonomy" id="1234023"/>
    <lineage>
        <taxon>Bacteria</taxon>
        <taxon>environmental samples</taxon>
    </lineage>
</organism>
<accession>K2GSX3</accession>
<dbReference type="AlphaFoldDB" id="K2GSX3"/>
<gene>
    <name evidence="1" type="ORF">ACD_4C00286G0003</name>
</gene>
<sequence>MTSMIDVWDVYFIDYTSSKQKKIEIITTEKTERF</sequence>
<name>K2GSX3_9BACT</name>
<dbReference type="EMBL" id="AMFJ01000802">
    <property type="protein sequence ID" value="EKE26450.1"/>
    <property type="molecule type" value="Genomic_DNA"/>
</dbReference>
<reference evidence="1" key="1">
    <citation type="journal article" date="2012" name="Science">
        <title>Fermentation, hydrogen, and sulfur metabolism in multiple uncultivated bacterial phyla.</title>
        <authorList>
            <person name="Wrighton K.C."/>
            <person name="Thomas B.C."/>
            <person name="Sharon I."/>
            <person name="Miller C.S."/>
            <person name="Castelle C.J."/>
            <person name="VerBerkmoes N.C."/>
            <person name="Wilkins M.J."/>
            <person name="Hettich R.L."/>
            <person name="Lipton M.S."/>
            <person name="Williams K.H."/>
            <person name="Long P.E."/>
            <person name="Banfield J.F."/>
        </authorList>
    </citation>
    <scope>NUCLEOTIDE SEQUENCE [LARGE SCALE GENOMIC DNA]</scope>
</reference>
<comment type="caution">
    <text evidence="1">The sequence shown here is derived from an EMBL/GenBank/DDBJ whole genome shotgun (WGS) entry which is preliminary data.</text>
</comment>
<protein>
    <submittedName>
        <fullName evidence="1">Uncharacterized protein</fullName>
    </submittedName>
</protein>
<proteinExistence type="predicted"/>
<evidence type="ECO:0000313" key="1">
    <source>
        <dbReference type="EMBL" id="EKE26450.1"/>
    </source>
</evidence>